<organism evidence="1 2">
    <name type="scientific">Paracoccus methylarcula</name>
    <dbReference type="NCBI Taxonomy" id="72022"/>
    <lineage>
        <taxon>Bacteria</taxon>
        <taxon>Pseudomonadati</taxon>
        <taxon>Pseudomonadota</taxon>
        <taxon>Alphaproteobacteria</taxon>
        <taxon>Rhodobacterales</taxon>
        <taxon>Paracoccaceae</taxon>
        <taxon>Paracoccus</taxon>
    </lineage>
</organism>
<dbReference type="Proteomes" id="UP000238137">
    <property type="component" value="Unassembled WGS sequence"/>
</dbReference>
<reference evidence="1" key="1">
    <citation type="submission" date="2018-05" db="EMBL/GenBank/DDBJ databases">
        <title>Reclassification of Methylarcula marina and Methylarcula terricola as Paracoccus methylarcula sp.nov., comb.nov. and Paracoccus terricola comb.nov.</title>
        <authorList>
            <person name="Shmareva M.N."/>
            <person name="Doronina N.V."/>
            <person name="Vasilenko O.V."/>
            <person name="Tarlachkov S.V."/>
            <person name="Trotsenko Y.A."/>
        </authorList>
    </citation>
    <scope>NUCLEOTIDE SEQUENCE [LARGE SCALE GENOMIC DNA]</scope>
    <source>
        <strain evidence="1">VKM B-2159</strain>
    </source>
</reference>
<accession>A0A3R7P6D3</accession>
<gene>
    <name evidence="1" type="ORF">A7A09_000985</name>
</gene>
<evidence type="ECO:0000313" key="1">
    <source>
        <dbReference type="EMBL" id="RNF36016.1"/>
    </source>
</evidence>
<comment type="caution">
    <text evidence="1">The sequence shown here is derived from an EMBL/GenBank/DDBJ whole genome shotgun (WGS) entry which is preliminary data.</text>
</comment>
<dbReference type="OrthoDB" id="7688089at2"/>
<dbReference type="EMBL" id="PXNQ02000001">
    <property type="protein sequence ID" value="RNF36016.1"/>
    <property type="molecule type" value="Genomic_DNA"/>
</dbReference>
<keyword evidence="2" id="KW-1185">Reference proteome</keyword>
<dbReference type="InterPro" id="IPR029058">
    <property type="entry name" value="AB_hydrolase_fold"/>
</dbReference>
<evidence type="ECO:0000313" key="2">
    <source>
        <dbReference type="Proteomes" id="UP000238137"/>
    </source>
</evidence>
<dbReference type="AlphaFoldDB" id="A0A3R7P6D3"/>
<dbReference type="RefSeq" id="WP_106689497.1">
    <property type="nucleotide sequence ID" value="NZ_PXNQ02000001.1"/>
</dbReference>
<dbReference type="InterPro" id="IPR007398">
    <property type="entry name" value="BioG"/>
</dbReference>
<dbReference type="Pfam" id="PF04301">
    <property type="entry name" value="BioG"/>
    <property type="match status" value="1"/>
</dbReference>
<dbReference type="SUPFAM" id="SSF53474">
    <property type="entry name" value="alpha/beta-Hydrolases"/>
    <property type="match status" value="1"/>
</dbReference>
<protein>
    <submittedName>
        <fullName evidence="1">DUF452 domain-containing protein</fullName>
    </submittedName>
</protein>
<dbReference type="Gene3D" id="3.40.50.1820">
    <property type="entry name" value="alpha/beta hydrolase"/>
    <property type="match status" value="1"/>
</dbReference>
<name>A0A3R7P6D3_9RHOB</name>
<sequence>MKRHWLQRNGARHLLIVFGGWGLGPGIFAGMQSRADLLVVEDYRQLDLDPMIAASYEQSSLLGYSFGVASMLHWLHGTGWHPARLVAVNGTAHPASRDMGIAPEIIEATARSLSPASFAGFARRCGHSASLPAIDPDARQQELRAIIQRGSAPERSFDRIWIAERDRIIPPRAQIAAWSAQADAVRFLSAAHQPFAAGQRWEDWLT</sequence>
<proteinExistence type="predicted"/>